<accession>D5EM63</accession>
<reference evidence="2 3" key="1">
    <citation type="journal article" date="2010" name="Stand. Genomic Sci.">
        <title>Complete genome sequence of Coraliomargarita akajimensis type strain (04OKA010-24).</title>
        <authorList>
            <person name="Mavromatis K."/>
            <person name="Abt B."/>
            <person name="Brambilla E."/>
            <person name="Lapidus A."/>
            <person name="Copeland A."/>
            <person name="Deshpande S."/>
            <person name="Nolan M."/>
            <person name="Lucas S."/>
            <person name="Tice H."/>
            <person name="Cheng J.F."/>
            <person name="Han C."/>
            <person name="Detter J.C."/>
            <person name="Woyke T."/>
            <person name="Goodwin L."/>
            <person name="Pitluck S."/>
            <person name="Held B."/>
            <person name="Brettin T."/>
            <person name="Tapia R."/>
            <person name="Ivanova N."/>
            <person name="Mikhailova N."/>
            <person name="Pati A."/>
            <person name="Liolios K."/>
            <person name="Chen A."/>
            <person name="Palaniappan K."/>
            <person name="Land M."/>
            <person name="Hauser L."/>
            <person name="Chang Y.J."/>
            <person name="Jeffries C.D."/>
            <person name="Rohde M."/>
            <person name="Goker M."/>
            <person name="Bristow J."/>
            <person name="Eisen J.A."/>
            <person name="Markowitz V."/>
            <person name="Hugenholtz P."/>
            <person name="Klenk H.P."/>
            <person name="Kyrpides N.C."/>
        </authorList>
    </citation>
    <scope>NUCLEOTIDE SEQUENCE [LARGE SCALE GENOMIC DNA]</scope>
    <source>
        <strain evidence="3">DSM 45221 / IAM 15411 / JCM 23193 / KCTC 12865</strain>
    </source>
</reference>
<name>D5EM63_CORAD</name>
<dbReference type="GO" id="GO:0071949">
    <property type="term" value="F:FAD binding"/>
    <property type="evidence" value="ECO:0007669"/>
    <property type="project" value="InterPro"/>
</dbReference>
<dbReference type="SUPFAM" id="SSF54975">
    <property type="entry name" value="Acylphosphatase/BLUF domain-like"/>
    <property type="match status" value="1"/>
</dbReference>
<evidence type="ECO:0000313" key="3">
    <source>
        <dbReference type="Proteomes" id="UP000000925"/>
    </source>
</evidence>
<dbReference type="OrthoDB" id="196105at2"/>
<dbReference type="Proteomes" id="UP000000925">
    <property type="component" value="Chromosome"/>
</dbReference>
<dbReference type="InterPro" id="IPR007024">
    <property type="entry name" value="BLUF_domain"/>
</dbReference>
<evidence type="ECO:0000259" key="1">
    <source>
        <dbReference type="PROSITE" id="PS50925"/>
    </source>
</evidence>
<dbReference type="AlphaFoldDB" id="D5EM63"/>
<organism evidence="2 3">
    <name type="scientific">Coraliomargarita akajimensis (strain DSM 45221 / IAM 15411 / JCM 23193 / KCTC 12865 / 04OKA010-24)</name>
    <dbReference type="NCBI Taxonomy" id="583355"/>
    <lineage>
        <taxon>Bacteria</taxon>
        <taxon>Pseudomonadati</taxon>
        <taxon>Verrucomicrobiota</taxon>
        <taxon>Opitutia</taxon>
        <taxon>Puniceicoccales</taxon>
        <taxon>Coraliomargaritaceae</taxon>
        <taxon>Coraliomargarita</taxon>
    </lineage>
</organism>
<dbReference type="eggNOG" id="COG3431">
    <property type="taxonomic scope" value="Bacteria"/>
</dbReference>
<dbReference type="PROSITE" id="PS50925">
    <property type="entry name" value="BLUF"/>
    <property type="match status" value="1"/>
</dbReference>
<dbReference type="Pfam" id="PF04940">
    <property type="entry name" value="BLUF"/>
    <property type="match status" value="1"/>
</dbReference>
<sequence length="148" mass="16876">MSSKIFQIMYVSSAAPNLDEAELTKILSAAQKNNESSQITGILLHSDGNLLQLIEGPEASVHRLFNKIKNDERHTNLMVLFSHSVDQRDFPNFKMGFRSASRANLRESFPAYSEIVENRHIPEEDLKGLSRRVATFLRTFAKTTQMHR</sequence>
<feature type="domain" description="BLUF" evidence="1">
    <location>
        <begin position="5"/>
        <end position="96"/>
    </location>
</feature>
<dbReference type="STRING" id="583355.Caka_2206"/>
<gene>
    <name evidence="2" type="ordered locus">Caka_2206</name>
</gene>
<dbReference type="SMART" id="SM01034">
    <property type="entry name" value="BLUF"/>
    <property type="match status" value="1"/>
</dbReference>
<dbReference type="Gene3D" id="3.30.70.100">
    <property type="match status" value="1"/>
</dbReference>
<keyword evidence="3" id="KW-1185">Reference proteome</keyword>
<dbReference type="RefSeq" id="WP_013043945.1">
    <property type="nucleotide sequence ID" value="NC_014008.1"/>
</dbReference>
<protein>
    <submittedName>
        <fullName evidence="2">BLUF domain protein</fullName>
    </submittedName>
</protein>
<dbReference type="KEGG" id="caa:Caka_2206"/>
<dbReference type="GO" id="GO:0009882">
    <property type="term" value="F:blue light photoreceptor activity"/>
    <property type="evidence" value="ECO:0007669"/>
    <property type="project" value="InterPro"/>
</dbReference>
<dbReference type="EMBL" id="CP001998">
    <property type="protein sequence ID" value="ADE55223.1"/>
    <property type="molecule type" value="Genomic_DNA"/>
</dbReference>
<proteinExistence type="predicted"/>
<evidence type="ECO:0000313" key="2">
    <source>
        <dbReference type="EMBL" id="ADE55223.1"/>
    </source>
</evidence>
<dbReference type="InterPro" id="IPR036046">
    <property type="entry name" value="Acylphosphatase-like_dom_sf"/>
</dbReference>
<dbReference type="HOGENOM" id="CLU_097099_2_0_0"/>